<dbReference type="PROSITE" id="PS00077">
    <property type="entry name" value="COX1_CUB"/>
    <property type="match status" value="1"/>
</dbReference>
<feature type="transmembrane region" description="Helical" evidence="27">
    <location>
        <begin position="589"/>
        <end position="606"/>
    </location>
</feature>
<evidence type="ECO:0000256" key="11">
    <source>
        <dbReference type="ARBA" id="ARBA00022692"/>
    </source>
</evidence>
<dbReference type="SUPFAM" id="SSF81442">
    <property type="entry name" value="Cytochrome c oxidase subunit I-like"/>
    <property type="match status" value="1"/>
</dbReference>
<evidence type="ECO:0000256" key="16">
    <source>
        <dbReference type="ARBA" id="ARBA00023008"/>
    </source>
</evidence>
<keyword evidence="29" id="KW-1185">Reference proteome</keyword>
<dbReference type="CDD" id="cd01662">
    <property type="entry name" value="Ubiquinol_Oxidase_I"/>
    <property type="match status" value="1"/>
</dbReference>
<evidence type="ECO:0000256" key="5">
    <source>
        <dbReference type="ARBA" id="ARBA00012941"/>
    </source>
</evidence>
<dbReference type="GO" id="GO:0046872">
    <property type="term" value="F:metal ion binding"/>
    <property type="evidence" value="ECO:0007669"/>
    <property type="project" value="UniProtKB-KW"/>
</dbReference>
<keyword evidence="9 25" id="KW-0349">Heme</keyword>
<keyword evidence="7 25" id="KW-0813">Transport</keyword>
<evidence type="ECO:0000256" key="15">
    <source>
        <dbReference type="ARBA" id="ARBA00023004"/>
    </source>
</evidence>
<dbReference type="Proteomes" id="UP001302477">
    <property type="component" value="Chromosome"/>
</dbReference>
<feature type="transmembrane region" description="Helical" evidence="27">
    <location>
        <begin position="102"/>
        <end position="123"/>
    </location>
</feature>
<dbReference type="AlphaFoldDB" id="A0AAU0N6W1"/>
<feature type="transmembrane region" description="Helical" evidence="27">
    <location>
        <begin position="189"/>
        <end position="213"/>
    </location>
</feature>
<reference evidence="28 29" key="1">
    <citation type="submission" date="2023-10" db="EMBL/GenBank/DDBJ databases">
        <title>Description of Microbulbifer bruguierae sp. nov., isolated from the sediments of mangrove plant Bruguiera sexangula and comparative genomic analyses of the genus Microbulbifer.</title>
        <authorList>
            <person name="Long M."/>
        </authorList>
    </citation>
    <scope>NUCLEOTIDE SEQUENCE [LARGE SCALE GENOMIC DNA]</scope>
    <source>
        <strain evidence="28 29">SPO729</strain>
    </source>
</reference>
<evidence type="ECO:0000256" key="8">
    <source>
        <dbReference type="ARBA" id="ARBA00022475"/>
    </source>
</evidence>
<evidence type="ECO:0000313" key="28">
    <source>
        <dbReference type="EMBL" id="WOX07297.1"/>
    </source>
</evidence>
<dbReference type="NCBIfam" id="TIGR02843">
    <property type="entry name" value="CyoB"/>
    <property type="match status" value="1"/>
</dbReference>
<evidence type="ECO:0000256" key="10">
    <source>
        <dbReference type="ARBA" id="ARBA00022660"/>
    </source>
</evidence>
<feature type="transmembrane region" description="Helical" evidence="27">
    <location>
        <begin position="415"/>
        <end position="440"/>
    </location>
</feature>
<dbReference type="InterPro" id="IPR014207">
    <property type="entry name" value="Cyt_c_ubiqinol_oxidase_su1"/>
</dbReference>
<evidence type="ECO:0000256" key="18">
    <source>
        <dbReference type="ARBA" id="ARBA00030075"/>
    </source>
</evidence>
<keyword evidence="14 27" id="KW-1133">Transmembrane helix</keyword>
<dbReference type="GO" id="GO:0020037">
    <property type="term" value="F:heme binding"/>
    <property type="evidence" value="ECO:0007669"/>
    <property type="project" value="InterPro"/>
</dbReference>
<feature type="transmembrane region" description="Helical" evidence="27">
    <location>
        <begin position="287"/>
        <end position="305"/>
    </location>
</feature>
<keyword evidence="16" id="KW-0186">Copper</keyword>
<dbReference type="Gene3D" id="1.20.210.10">
    <property type="entry name" value="Cytochrome c oxidase-like, subunit I domain"/>
    <property type="match status" value="1"/>
</dbReference>
<evidence type="ECO:0000256" key="20">
    <source>
        <dbReference type="ARBA" id="ARBA00032190"/>
    </source>
</evidence>
<keyword evidence="10 25" id="KW-0679">Respiratory chain</keyword>
<evidence type="ECO:0000256" key="26">
    <source>
        <dbReference type="SAM" id="MobiDB-lite"/>
    </source>
</evidence>
<dbReference type="EC" id="7.1.1.3" evidence="5"/>
<comment type="catalytic activity">
    <reaction evidence="24">
        <text>2 a ubiquinol + O2 + n H(+)(in) = 2 a ubiquinone + 2 H2O + n H(+)(out)</text>
        <dbReference type="Rhea" id="RHEA:30251"/>
        <dbReference type="Rhea" id="RHEA-COMP:9565"/>
        <dbReference type="Rhea" id="RHEA-COMP:9566"/>
        <dbReference type="ChEBI" id="CHEBI:15377"/>
        <dbReference type="ChEBI" id="CHEBI:15378"/>
        <dbReference type="ChEBI" id="CHEBI:15379"/>
        <dbReference type="ChEBI" id="CHEBI:16389"/>
        <dbReference type="ChEBI" id="CHEBI:17976"/>
        <dbReference type="EC" id="7.1.1.3"/>
    </reaction>
</comment>
<keyword evidence="15" id="KW-0408">Iron</keyword>
<dbReference type="Pfam" id="PF00115">
    <property type="entry name" value="COX1"/>
    <property type="match status" value="1"/>
</dbReference>
<evidence type="ECO:0000256" key="12">
    <source>
        <dbReference type="ARBA" id="ARBA00022723"/>
    </source>
</evidence>
<evidence type="ECO:0000256" key="4">
    <source>
        <dbReference type="ARBA" id="ARBA00009578"/>
    </source>
</evidence>
<feature type="region of interest" description="Disordered" evidence="26">
    <location>
        <begin position="656"/>
        <end position="686"/>
    </location>
</feature>
<comment type="similarity">
    <text evidence="4 25">Belongs to the heme-copper respiratory oxidase family.</text>
</comment>
<name>A0AAU0N6W1_9GAMM</name>
<accession>A0AAU0N6W1</accession>
<dbReference type="GO" id="GO:0022904">
    <property type="term" value="P:respiratory electron transport chain"/>
    <property type="evidence" value="ECO:0007669"/>
    <property type="project" value="TreeGrafter"/>
</dbReference>
<feature type="transmembrane region" description="Helical" evidence="27">
    <location>
        <begin position="452"/>
        <end position="473"/>
    </location>
</feature>
<feature type="transmembrane region" description="Helical" evidence="27">
    <location>
        <begin position="234"/>
        <end position="255"/>
    </location>
</feature>
<evidence type="ECO:0000256" key="27">
    <source>
        <dbReference type="SAM" id="Phobius"/>
    </source>
</evidence>
<dbReference type="PANTHER" id="PTHR10422:SF35">
    <property type="entry name" value="CYTOCHROME BO(3) UBIQUINOL OXIDASE SUBUNIT 1"/>
    <property type="match status" value="1"/>
</dbReference>
<evidence type="ECO:0000256" key="22">
    <source>
        <dbReference type="ARBA" id="ARBA00034455"/>
    </source>
</evidence>
<dbReference type="InterPro" id="IPR023615">
    <property type="entry name" value="Cyt_c_Oxase_su1_BS"/>
</dbReference>
<dbReference type="PRINTS" id="PR01165">
    <property type="entry name" value="CYCOXIDASEI"/>
</dbReference>
<dbReference type="GO" id="GO:0015990">
    <property type="term" value="P:electron transport coupled proton transport"/>
    <property type="evidence" value="ECO:0007669"/>
    <property type="project" value="TreeGrafter"/>
</dbReference>
<feature type="transmembrane region" description="Helical" evidence="27">
    <location>
        <begin position="493"/>
        <end position="520"/>
    </location>
</feature>
<evidence type="ECO:0000256" key="1">
    <source>
        <dbReference type="ARBA" id="ARBA00001970"/>
    </source>
</evidence>
<feature type="transmembrane region" description="Helical" evidence="27">
    <location>
        <begin position="16"/>
        <end position="36"/>
    </location>
</feature>
<gene>
    <name evidence="28" type="primary">cyoB</name>
    <name evidence="28" type="ORF">R5R33_11485</name>
</gene>
<dbReference type="GO" id="GO:0009060">
    <property type="term" value="P:aerobic respiration"/>
    <property type="evidence" value="ECO:0007669"/>
    <property type="project" value="InterPro"/>
</dbReference>
<evidence type="ECO:0000256" key="25">
    <source>
        <dbReference type="RuleBase" id="RU000370"/>
    </source>
</evidence>
<organism evidence="28 29">
    <name type="scientific">Microbulbifer pacificus</name>
    <dbReference type="NCBI Taxonomy" id="407164"/>
    <lineage>
        <taxon>Bacteria</taxon>
        <taxon>Pseudomonadati</taxon>
        <taxon>Pseudomonadota</taxon>
        <taxon>Gammaproteobacteria</taxon>
        <taxon>Cellvibrionales</taxon>
        <taxon>Microbulbiferaceae</taxon>
        <taxon>Microbulbifer</taxon>
    </lineage>
</organism>
<evidence type="ECO:0000256" key="3">
    <source>
        <dbReference type="ARBA" id="ARBA00004651"/>
    </source>
</evidence>
<dbReference type="KEGG" id="mpaf:R5R33_11485"/>
<feature type="transmembrane region" description="Helical" evidence="27">
    <location>
        <begin position="317"/>
        <end position="336"/>
    </location>
</feature>
<dbReference type="InterPro" id="IPR000883">
    <property type="entry name" value="Cyt_C_Oxase_1"/>
</dbReference>
<protein>
    <recommendedName>
        <fullName evidence="6">Cytochrome bo(3) ubiquinol oxidase subunit 1</fullName>
        <ecNumber evidence="5">7.1.1.3</ecNumber>
    </recommendedName>
    <alternativeName>
        <fullName evidence="20">Cytochrome o ubiquinol oxidase subunit 1</fullName>
    </alternativeName>
    <alternativeName>
        <fullName evidence="18">Oxidase bo(3) subunit 1</fullName>
    </alternativeName>
    <alternativeName>
        <fullName evidence="21">Ubiquinol oxidase polypeptide I</fullName>
    </alternativeName>
    <alternativeName>
        <fullName evidence="19">Ubiquinol oxidase subunit 1</fullName>
    </alternativeName>
</protein>
<evidence type="ECO:0000256" key="24">
    <source>
        <dbReference type="ARBA" id="ARBA00048190"/>
    </source>
</evidence>
<evidence type="ECO:0000256" key="17">
    <source>
        <dbReference type="ARBA" id="ARBA00023136"/>
    </source>
</evidence>
<evidence type="ECO:0000313" key="29">
    <source>
        <dbReference type="Proteomes" id="UP001302477"/>
    </source>
</evidence>
<dbReference type="GO" id="GO:0009486">
    <property type="term" value="F:cytochrome bo3 ubiquinol oxidase activity"/>
    <property type="evidence" value="ECO:0007669"/>
    <property type="project" value="UniProtKB-EC"/>
</dbReference>
<comment type="subunit">
    <text evidence="23">The cytochrome bo(3) ubiquinol oxidase complex is a heterooctamer of two A chains, two B chains, two C chains and two D chains.</text>
</comment>
<dbReference type="EMBL" id="CP137555">
    <property type="protein sequence ID" value="WOX07297.1"/>
    <property type="molecule type" value="Genomic_DNA"/>
</dbReference>
<evidence type="ECO:0000256" key="7">
    <source>
        <dbReference type="ARBA" id="ARBA00022448"/>
    </source>
</evidence>
<keyword evidence="13 25" id="KW-0249">Electron transport</keyword>
<comment type="subcellular location">
    <subcellularLocation>
        <location evidence="3">Cell membrane</location>
        <topology evidence="3">Multi-pass membrane protein</topology>
    </subcellularLocation>
</comment>
<evidence type="ECO:0000256" key="23">
    <source>
        <dbReference type="ARBA" id="ARBA00034513"/>
    </source>
</evidence>
<feature type="transmembrane region" description="Helical" evidence="27">
    <location>
        <begin position="380"/>
        <end position="403"/>
    </location>
</feature>
<feature type="transmembrane region" description="Helical" evidence="27">
    <location>
        <begin position="348"/>
        <end position="368"/>
    </location>
</feature>
<comment type="cofactor">
    <cofactor evidence="22">
        <name>Fe(II)-heme o</name>
        <dbReference type="ChEBI" id="CHEBI:60530"/>
    </cofactor>
</comment>
<evidence type="ECO:0000256" key="9">
    <source>
        <dbReference type="ARBA" id="ARBA00022617"/>
    </source>
</evidence>
<keyword evidence="11 25" id="KW-0812">Transmembrane</keyword>
<dbReference type="InterPro" id="IPR036927">
    <property type="entry name" value="Cyt_c_oxase-like_su1_sf"/>
</dbReference>
<evidence type="ECO:0000256" key="6">
    <source>
        <dbReference type="ARBA" id="ARBA00014691"/>
    </source>
</evidence>
<keyword evidence="8" id="KW-1003">Cell membrane</keyword>
<keyword evidence="17 27" id="KW-0472">Membrane</keyword>
<evidence type="ECO:0000256" key="21">
    <source>
        <dbReference type="ARBA" id="ARBA00032435"/>
    </source>
</evidence>
<dbReference type="PANTHER" id="PTHR10422">
    <property type="entry name" value="CYTOCHROME C OXIDASE SUBUNIT 1"/>
    <property type="match status" value="1"/>
</dbReference>
<evidence type="ECO:0000256" key="14">
    <source>
        <dbReference type="ARBA" id="ARBA00022989"/>
    </source>
</evidence>
<feature type="transmembrane region" description="Helical" evidence="27">
    <location>
        <begin position="57"/>
        <end position="74"/>
    </location>
</feature>
<dbReference type="FunFam" id="1.20.210.10:FF:000002">
    <property type="entry name" value="Cytochrome o ubiquinol oxidase, subunit I"/>
    <property type="match status" value="1"/>
</dbReference>
<evidence type="ECO:0000256" key="13">
    <source>
        <dbReference type="ARBA" id="ARBA00022982"/>
    </source>
</evidence>
<dbReference type="GO" id="GO:0004129">
    <property type="term" value="F:cytochrome-c oxidase activity"/>
    <property type="evidence" value="ECO:0007669"/>
    <property type="project" value="InterPro"/>
</dbReference>
<feature type="transmembrane region" description="Helical" evidence="27">
    <location>
        <begin position="144"/>
        <end position="163"/>
    </location>
</feature>
<proteinExistence type="inferred from homology"/>
<dbReference type="GO" id="GO:0005886">
    <property type="term" value="C:plasma membrane"/>
    <property type="evidence" value="ECO:0007669"/>
    <property type="project" value="UniProtKB-SubCell"/>
</dbReference>
<evidence type="ECO:0000256" key="19">
    <source>
        <dbReference type="ARBA" id="ARBA00031883"/>
    </source>
</evidence>
<comment type="cofactor">
    <cofactor evidence="1">
        <name>heme b</name>
        <dbReference type="ChEBI" id="CHEBI:60344"/>
    </cofactor>
</comment>
<dbReference type="GO" id="GO:0016682">
    <property type="term" value="F:oxidoreductase activity, acting on diphenols and related substances as donors, oxygen as acceptor"/>
    <property type="evidence" value="ECO:0007669"/>
    <property type="project" value="InterPro"/>
</dbReference>
<sequence>MLGKLSWEAIPYHEPIIMGTLAVVGIAGVLIALAITRAKQWNILWFDWITSVDHKRLGVMYILLALIMLIRGFSDAIMMRTQLAMATNGSAGYLPPEHYDQIFTAHGVIMIMFMAMPFMIGLMNIVLPLQIGARDVAFPFMNNLSFWLSAGGAILINISLGLGEFAKTGWLAYPPLSELSFSPGVGVDYYIWALQISGVGTLLTGVNFLVTVFKMRAPGMKLMDMPIFTWTCTWANVLIVASFPILTAVLGLLTLDRYLDFHFFTNDLGGNAMMYINLFWAWGHPEVYILVLPAFGIFSEVISTFTGKRLFGYKSMVWASGAISILGFIVWLHHFFTMGSSANVNAFFGIMTMIIAVPTGVKLFNWLFTMYRGRLRMTAPVLWTLGFMVTFTIGGMTGVLLAVPGADYVLHNSLFLIAHFHNTIIGGAVFGYLAGFAFWFSKAMGFHLNERIGKASFWCWQVGFYMAFMPLYVLGFLGMTRRLNHSDNPDWNIWLYIACAGAFVILVGIVLQFVQLYLAFRDREQNRDLTGDPWNGHTLEWSTASPPQFYNFAVLPQVHDIDAFTDMKENGTAYQRPVKYAPIHMPRNTAAGILIAGAATAFGFAAVWHITWLAAASLVAVVAFLLQRAYAKDVDYYVQPDEIARIEYAHLRHVNPAPTPVPGHGQATPAKRRKKATEETFEEVSA</sequence>
<evidence type="ECO:0000256" key="2">
    <source>
        <dbReference type="ARBA" id="ARBA00001973"/>
    </source>
</evidence>
<comment type="cofactor">
    <cofactor evidence="2">
        <name>Cu(2+)</name>
        <dbReference type="ChEBI" id="CHEBI:29036"/>
    </cofactor>
</comment>
<keyword evidence="12" id="KW-0479">Metal-binding</keyword>